<accession>A0A1H0VAS4</accession>
<evidence type="ECO:0000313" key="2">
    <source>
        <dbReference type="Proteomes" id="UP000199651"/>
    </source>
</evidence>
<dbReference type="AlphaFoldDB" id="A0A1H0VAS4"/>
<keyword evidence="2" id="KW-1185">Reference proteome</keyword>
<gene>
    <name evidence="1" type="ORF">SAMN05192558_113132</name>
</gene>
<organism evidence="1 2">
    <name type="scientific">Actinokineospora alba</name>
    <dbReference type="NCBI Taxonomy" id="504798"/>
    <lineage>
        <taxon>Bacteria</taxon>
        <taxon>Bacillati</taxon>
        <taxon>Actinomycetota</taxon>
        <taxon>Actinomycetes</taxon>
        <taxon>Pseudonocardiales</taxon>
        <taxon>Pseudonocardiaceae</taxon>
        <taxon>Actinokineospora</taxon>
    </lineage>
</organism>
<name>A0A1H0VAS4_9PSEU</name>
<dbReference type="RefSeq" id="WP_091382754.1">
    <property type="nucleotide sequence ID" value="NZ_FNDV01000001.1"/>
</dbReference>
<reference evidence="2" key="1">
    <citation type="submission" date="2016-10" db="EMBL/GenBank/DDBJ databases">
        <authorList>
            <person name="Varghese N."/>
            <person name="Submissions S."/>
        </authorList>
    </citation>
    <scope>NUCLEOTIDE SEQUENCE [LARGE SCALE GENOMIC DNA]</scope>
    <source>
        <strain evidence="2">IBRC-M 10655</strain>
    </source>
</reference>
<dbReference type="STRING" id="504798.SAMN05421871_101886"/>
<dbReference type="Proteomes" id="UP000199651">
    <property type="component" value="Unassembled WGS sequence"/>
</dbReference>
<proteinExistence type="predicted"/>
<evidence type="ECO:0000313" key="1">
    <source>
        <dbReference type="EMBL" id="SDP75335.1"/>
    </source>
</evidence>
<protein>
    <submittedName>
        <fullName evidence="1">Uncharacterized protein</fullName>
    </submittedName>
</protein>
<dbReference type="EMBL" id="FNJB01000013">
    <property type="protein sequence ID" value="SDP75335.1"/>
    <property type="molecule type" value="Genomic_DNA"/>
</dbReference>
<sequence>MTGNNVRTRNVNMIDIGKGDVIEVKGSWWQVLKKTVADCGFVSLGVVAWPITKGRKSFRYISGAADYKRPIRMDR</sequence>